<evidence type="ECO:0000256" key="9">
    <source>
        <dbReference type="ARBA" id="ARBA00022946"/>
    </source>
</evidence>
<accession>A0ABQ6M687</accession>
<protein>
    <recommendedName>
        <fullName evidence="13">Peptidase M50 domain-containing protein</fullName>
    </recommendedName>
</protein>
<evidence type="ECO:0000256" key="1">
    <source>
        <dbReference type="ARBA" id="ARBA00004141"/>
    </source>
</evidence>
<proteinExistence type="inferred from homology"/>
<evidence type="ECO:0000256" key="4">
    <source>
        <dbReference type="ARBA" id="ARBA00022528"/>
    </source>
</evidence>
<dbReference type="PANTHER" id="PTHR31412:SF0">
    <property type="entry name" value="ZINC METALLOPROTEASE EGY1, CHLOROPLASTIC-RELATED"/>
    <property type="match status" value="1"/>
</dbReference>
<name>A0ABQ6M687_9STRA</name>
<dbReference type="InterPro" id="IPR008915">
    <property type="entry name" value="Peptidase_M50"/>
</dbReference>
<feature type="transmembrane region" description="Helical" evidence="12">
    <location>
        <begin position="256"/>
        <end position="277"/>
    </location>
</feature>
<comment type="subcellular location">
    <subcellularLocation>
        <location evidence="1">Membrane</location>
        <topology evidence="1">Multi-pass membrane protein</topology>
    </subcellularLocation>
    <subcellularLocation>
        <location evidence="2">Plastid</location>
        <location evidence="2">Chloroplast</location>
    </subcellularLocation>
</comment>
<evidence type="ECO:0000256" key="6">
    <source>
        <dbReference type="ARBA" id="ARBA00022670"/>
    </source>
</evidence>
<evidence type="ECO:0000313" key="15">
    <source>
        <dbReference type="Proteomes" id="UP001165060"/>
    </source>
</evidence>
<keyword evidence="8" id="KW-0378">Hydrolase</keyword>
<evidence type="ECO:0000256" key="2">
    <source>
        <dbReference type="ARBA" id="ARBA00004229"/>
    </source>
</evidence>
<dbReference type="Proteomes" id="UP001165060">
    <property type="component" value="Unassembled WGS sequence"/>
</dbReference>
<feature type="transmembrane region" description="Helical" evidence="12">
    <location>
        <begin position="363"/>
        <end position="385"/>
    </location>
</feature>
<evidence type="ECO:0000256" key="11">
    <source>
        <dbReference type="ARBA" id="ARBA00023136"/>
    </source>
</evidence>
<dbReference type="Pfam" id="PF02163">
    <property type="entry name" value="Peptidase_M50"/>
    <property type="match status" value="1"/>
</dbReference>
<feature type="domain" description="Peptidase M50" evidence="13">
    <location>
        <begin position="309"/>
        <end position="389"/>
    </location>
</feature>
<keyword evidence="5" id="KW-0934">Plastid</keyword>
<evidence type="ECO:0000256" key="8">
    <source>
        <dbReference type="ARBA" id="ARBA00022801"/>
    </source>
</evidence>
<evidence type="ECO:0000259" key="13">
    <source>
        <dbReference type="Pfam" id="PF02163"/>
    </source>
</evidence>
<keyword evidence="10 12" id="KW-1133">Transmembrane helix</keyword>
<dbReference type="InterPro" id="IPR044838">
    <property type="entry name" value="EGY1-like"/>
</dbReference>
<evidence type="ECO:0000256" key="7">
    <source>
        <dbReference type="ARBA" id="ARBA00022692"/>
    </source>
</evidence>
<evidence type="ECO:0000256" key="10">
    <source>
        <dbReference type="ARBA" id="ARBA00022989"/>
    </source>
</evidence>
<keyword evidence="4" id="KW-0150">Chloroplast</keyword>
<feature type="transmembrane region" description="Helical" evidence="12">
    <location>
        <begin position="330"/>
        <end position="351"/>
    </location>
</feature>
<comment type="similarity">
    <text evidence="3">Belongs to the peptidase M50B family.</text>
</comment>
<organism evidence="14 15">
    <name type="scientific">Tetraparma gracilis</name>
    <dbReference type="NCBI Taxonomy" id="2962635"/>
    <lineage>
        <taxon>Eukaryota</taxon>
        <taxon>Sar</taxon>
        <taxon>Stramenopiles</taxon>
        <taxon>Ochrophyta</taxon>
        <taxon>Bolidophyceae</taxon>
        <taxon>Parmales</taxon>
        <taxon>Triparmaceae</taxon>
        <taxon>Tetraparma</taxon>
    </lineage>
</organism>
<evidence type="ECO:0000256" key="3">
    <source>
        <dbReference type="ARBA" id="ARBA00007931"/>
    </source>
</evidence>
<sequence length="418" mass="43539">YPQSVLLNNLQPGVFPALLSPRFLLNTTEPATRISLATVLSELNLRREIRLQDEGRRTAELLNSTSFLPDLVRDFKASWGGKGSTDIFDLLLEAENAEGEQLNDFSRIIPDLLEELTKDAPGAGSRRTEMFFPKELVGTDSAPSEDEITQFVRQCLGKDSFAPSTKAERVSGGWIVRGSAAPGLSPSDVVAAVAARLASAPALAAKIEPHYIKDPEPLTDEEMELALMSDLGGDLSQSPVLYLTSPYASVYRRPNALLTSGLTLASLATCGAFSLGAAGMNSAVMARVQDAAAVGGDLSFLAPAVYPTLAALLATQAAHELGHLAAARAANFSVAAPTLLPSVFLGTLGAVTRIKSPPPTRAALFDFAAAGPLSGLLLSLALLLLGLSLTASSPPAAAAAFPQLPVALLRSSALAGGL</sequence>
<feature type="non-terminal residue" evidence="14">
    <location>
        <position position="1"/>
    </location>
</feature>
<reference evidence="14 15" key="1">
    <citation type="journal article" date="2023" name="Commun. Biol.">
        <title>Genome analysis of Parmales, the sister group of diatoms, reveals the evolutionary specialization of diatoms from phago-mixotrophs to photoautotrophs.</title>
        <authorList>
            <person name="Ban H."/>
            <person name="Sato S."/>
            <person name="Yoshikawa S."/>
            <person name="Yamada K."/>
            <person name="Nakamura Y."/>
            <person name="Ichinomiya M."/>
            <person name="Sato N."/>
            <person name="Blanc-Mathieu R."/>
            <person name="Endo H."/>
            <person name="Kuwata A."/>
            <person name="Ogata H."/>
        </authorList>
    </citation>
    <scope>NUCLEOTIDE SEQUENCE [LARGE SCALE GENOMIC DNA]</scope>
</reference>
<keyword evidence="6" id="KW-0645">Protease</keyword>
<feature type="transmembrane region" description="Helical" evidence="12">
    <location>
        <begin position="298"/>
        <end position="318"/>
    </location>
</feature>
<evidence type="ECO:0000256" key="5">
    <source>
        <dbReference type="ARBA" id="ARBA00022640"/>
    </source>
</evidence>
<evidence type="ECO:0000256" key="12">
    <source>
        <dbReference type="SAM" id="Phobius"/>
    </source>
</evidence>
<keyword evidence="11 12" id="KW-0472">Membrane</keyword>
<keyword evidence="15" id="KW-1185">Reference proteome</keyword>
<gene>
    <name evidence="14" type="ORF">TeGR_g4022</name>
</gene>
<keyword evidence="7 12" id="KW-0812">Transmembrane</keyword>
<dbReference type="EMBL" id="BRYB01003768">
    <property type="protein sequence ID" value="GMI20312.1"/>
    <property type="molecule type" value="Genomic_DNA"/>
</dbReference>
<evidence type="ECO:0000313" key="14">
    <source>
        <dbReference type="EMBL" id="GMI20312.1"/>
    </source>
</evidence>
<keyword evidence="9" id="KW-0809">Transit peptide</keyword>
<comment type="caution">
    <text evidence="14">The sequence shown here is derived from an EMBL/GenBank/DDBJ whole genome shotgun (WGS) entry which is preliminary data.</text>
</comment>
<dbReference type="PANTHER" id="PTHR31412">
    <property type="entry name" value="ZINC METALLOPROTEASE EGY1"/>
    <property type="match status" value="1"/>
</dbReference>
<feature type="non-terminal residue" evidence="14">
    <location>
        <position position="418"/>
    </location>
</feature>